<reference evidence="1 2" key="1">
    <citation type="submission" date="2020-06" db="EMBL/GenBank/DDBJ databases">
        <title>High-quality draft genome of sulfate reducer Desulfobacter latus type strain AcrS2 isolated from marine sediment.</title>
        <authorList>
            <person name="Hoppe M."/>
            <person name="Larsen C.K."/>
            <person name="Marshall I.P.G."/>
            <person name="Schramm A."/>
            <person name="Marietou A.G."/>
        </authorList>
    </citation>
    <scope>NUCLEOTIDE SEQUENCE [LARGE SCALE GENOMIC DNA]</scope>
    <source>
        <strain evidence="1 2">AcRS2</strain>
    </source>
</reference>
<dbReference type="Proteomes" id="UP000553343">
    <property type="component" value="Unassembled WGS sequence"/>
</dbReference>
<comment type="caution">
    <text evidence="1">The sequence shown here is derived from an EMBL/GenBank/DDBJ whole genome shotgun (WGS) entry which is preliminary data.</text>
</comment>
<keyword evidence="2" id="KW-1185">Reference proteome</keyword>
<organism evidence="1 2">
    <name type="scientific">Desulfobacter latus</name>
    <dbReference type="NCBI Taxonomy" id="2292"/>
    <lineage>
        <taxon>Bacteria</taxon>
        <taxon>Pseudomonadati</taxon>
        <taxon>Thermodesulfobacteriota</taxon>
        <taxon>Desulfobacteria</taxon>
        <taxon>Desulfobacterales</taxon>
        <taxon>Desulfobacteraceae</taxon>
        <taxon>Desulfobacter</taxon>
    </lineage>
</organism>
<sequence>MREELVSCLLEECTEIYEPIWRFSRQPQIMELAIHKYVVLWLNSHWEKMELILKNTKECSAPQLNAFEHDLLSLYCNLFQNICKKQFGRNISDASITASLLIQCADDNIACIQQIIDIQENSEKRRNRLRTALYRHKELFQKKIDLMASK</sequence>
<dbReference type="AlphaFoldDB" id="A0A850SXQ4"/>
<gene>
    <name evidence="1" type="ORF">HXW94_14105</name>
</gene>
<dbReference type="EMBL" id="JACADJ010000059">
    <property type="protein sequence ID" value="NWH06104.1"/>
    <property type="molecule type" value="Genomic_DNA"/>
</dbReference>
<evidence type="ECO:0000313" key="2">
    <source>
        <dbReference type="Proteomes" id="UP000553343"/>
    </source>
</evidence>
<protein>
    <submittedName>
        <fullName evidence="1">Uncharacterized protein</fullName>
    </submittedName>
</protein>
<proteinExistence type="predicted"/>
<dbReference type="RefSeq" id="WP_178367557.1">
    <property type="nucleotide sequence ID" value="NZ_JACADJ010000059.1"/>
</dbReference>
<accession>A0A850SXQ4</accession>
<evidence type="ECO:0000313" key="1">
    <source>
        <dbReference type="EMBL" id="NWH06104.1"/>
    </source>
</evidence>
<name>A0A850SXQ4_9BACT</name>